<dbReference type="InterPro" id="IPR027417">
    <property type="entry name" value="P-loop_NTPase"/>
</dbReference>
<evidence type="ECO:0000313" key="3">
    <source>
        <dbReference type="Proteomes" id="UP000461595"/>
    </source>
</evidence>
<comment type="caution">
    <text evidence="2">The sequence shown here is derived from an EMBL/GenBank/DDBJ whole genome shotgun (WGS) entry which is preliminary data.</text>
</comment>
<dbReference type="Proteomes" id="UP000461595">
    <property type="component" value="Unassembled WGS sequence"/>
</dbReference>
<dbReference type="SMART" id="SM00382">
    <property type="entry name" value="AAA"/>
    <property type="match status" value="1"/>
</dbReference>
<sequence length="355" mass="40486">MKEKSIYEYIGGSMTPFTTIFGKSPRVFLNRNQEFENLLKNLDNPYSDAQSTIVTGVRGSGKTTFITKLEKELPEHWIPITLINTPAIVSNLIAELSNTVSREITVSNSIQVKNFSVLGLTIENIQSQNTTNQQQLIDLLTICQNANRKVVILIDEISTSTGIRELYSLFQLLIRKDLPISIISTGLPEDINEVITDKILTFLLRSNMIVLSPLTIDDIEKAYLEHLSLDHSAAGYAAKKTKGYAYAFQLLGQLMYEKECATIDDIEDVIPDFRYFLGKNAYRLIQQRLSDNDEIFLKAIQSKTKIADIIKQTKWDKNLVNTYKYRLIDKGLIFQPQRGYVDLVLPEFDSYLENY</sequence>
<dbReference type="EMBL" id="WSRS01000013">
    <property type="protein sequence ID" value="MVX58523.1"/>
    <property type="molecule type" value="Genomic_DNA"/>
</dbReference>
<protein>
    <submittedName>
        <fullName evidence="2">AAA family ATPase</fullName>
    </submittedName>
</protein>
<accession>A0A7X3KCE9</accession>
<dbReference type="PANTHER" id="PTHR34301:SF8">
    <property type="entry name" value="ATPASE DOMAIN-CONTAINING PROTEIN"/>
    <property type="match status" value="1"/>
</dbReference>
<proteinExistence type="predicted"/>
<dbReference type="InterPro" id="IPR049945">
    <property type="entry name" value="AAA_22"/>
</dbReference>
<dbReference type="SUPFAM" id="SSF52540">
    <property type="entry name" value="P-loop containing nucleoside triphosphate hydrolases"/>
    <property type="match status" value="1"/>
</dbReference>
<dbReference type="InterPro" id="IPR003593">
    <property type="entry name" value="AAA+_ATPase"/>
</dbReference>
<gene>
    <name evidence="2" type="ORF">E5983_02500</name>
</gene>
<organism evidence="2 3">
    <name type="scientific">Streptococcus danieliae</name>
    <dbReference type="NCBI Taxonomy" id="747656"/>
    <lineage>
        <taxon>Bacteria</taxon>
        <taxon>Bacillati</taxon>
        <taxon>Bacillota</taxon>
        <taxon>Bacilli</taxon>
        <taxon>Lactobacillales</taxon>
        <taxon>Streptococcaceae</taxon>
        <taxon>Streptococcus</taxon>
    </lineage>
</organism>
<dbReference type="Pfam" id="PF13401">
    <property type="entry name" value="AAA_22"/>
    <property type="match status" value="1"/>
</dbReference>
<dbReference type="AlphaFoldDB" id="A0A7X3KCE9"/>
<dbReference type="GO" id="GO:0016887">
    <property type="term" value="F:ATP hydrolysis activity"/>
    <property type="evidence" value="ECO:0007669"/>
    <property type="project" value="InterPro"/>
</dbReference>
<dbReference type="Gene3D" id="3.40.50.300">
    <property type="entry name" value="P-loop containing nucleotide triphosphate hydrolases"/>
    <property type="match status" value="1"/>
</dbReference>
<name>A0A7X3KCE9_9STRE</name>
<evidence type="ECO:0000313" key="2">
    <source>
        <dbReference type="EMBL" id="MVX58523.1"/>
    </source>
</evidence>
<dbReference type="PANTHER" id="PTHR34301">
    <property type="entry name" value="DNA-BINDING PROTEIN-RELATED"/>
    <property type="match status" value="1"/>
</dbReference>
<feature type="domain" description="AAA+ ATPase" evidence="1">
    <location>
        <begin position="48"/>
        <end position="214"/>
    </location>
</feature>
<evidence type="ECO:0000259" key="1">
    <source>
        <dbReference type="SMART" id="SM00382"/>
    </source>
</evidence>
<reference evidence="2 3" key="1">
    <citation type="submission" date="2019-12" db="EMBL/GenBank/DDBJ databases">
        <title>Microbes associate with the intestines of laboratory mice.</title>
        <authorList>
            <person name="Navarre W."/>
            <person name="Wong E."/>
        </authorList>
    </citation>
    <scope>NUCLEOTIDE SEQUENCE [LARGE SCALE GENOMIC DNA]</scope>
    <source>
        <strain evidence="2 3">NM51_B2-22</strain>
    </source>
</reference>